<dbReference type="InterPro" id="IPR050109">
    <property type="entry name" value="HTH-type_TetR-like_transc_reg"/>
</dbReference>
<reference evidence="4 5" key="1">
    <citation type="journal article" date="2015" name="Genome Announc.">
        <title>Genome Sequence of Corynebacterium ulcerans Strain FRC11.</title>
        <authorList>
            <person name="Benevides Lde J."/>
            <person name="Viana M.V."/>
            <person name="Mariano D.C."/>
            <person name="Rocha Fde S."/>
            <person name="Bagano P.C."/>
            <person name="Folador E.L."/>
            <person name="Pereira F.L."/>
            <person name="Dorella F.A."/>
            <person name="Leal C.A."/>
            <person name="Carvalho A.F."/>
            <person name="Soares Sde C."/>
            <person name="Carneiro A."/>
            <person name="Ramos R."/>
            <person name="Badell-Ocando E."/>
            <person name="Guiso N."/>
            <person name="Silva A."/>
            <person name="Figueiredo H."/>
            <person name="Azevedo V."/>
            <person name="Guimaraes L.C."/>
        </authorList>
    </citation>
    <scope>NUCLEOTIDE SEQUENCE [LARGE SCALE GENOMIC DNA]</scope>
    <source>
        <strain evidence="5">FRC0011</strain>
    </source>
</reference>
<evidence type="ECO:0000313" key="5">
    <source>
        <dbReference type="Proteomes" id="UP000029910"/>
    </source>
</evidence>
<dbReference type="RefSeq" id="WP_023634849.1">
    <property type="nucleotide sequence ID" value="NZ_CP009622.1"/>
</dbReference>
<dbReference type="Gene3D" id="1.10.357.10">
    <property type="entry name" value="Tetracycline Repressor, domain 2"/>
    <property type="match status" value="1"/>
</dbReference>
<keyword evidence="1 2" id="KW-0238">DNA-binding</keyword>
<dbReference type="PRINTS" id="PR00455">
    <property type="entry name" value="HTHTETR"/>
</dbReference>
<dbReference type="Proteomes" id="UP000029910">
    <property type="component" value="Chromosome"/>
</dbReference>
<keyword evidence="5" id="KW-1185">Reference proteome</keyword>
<evidence type="ECO:0000313" key="4">
    <source>
        <dbReference type="EMBL" id="AIU31704.1"/>
    </source>
</evidence>
<feature type="domain" description="HTH tetR-type" evidence="3">
    <location>
        <begin position="9"/>
        <end position="69"/>
    </location>
</feature>
<name>A0ABN4ECU1_9CORY</name>
<evidence type="ECO:0000259" key="3">
    <source>
        <dbReference type="PROSITE" id="PS50977"/>
    </source>
</evidence>
<feature type="DNA-binding region" description="H-T-H motif" evidence="2">
    <location>
        <begin position="32"/>
        <end position="51"/>
    </location>
</feature>
<dbReference type="InterPro" id="IPR009057">
    <property type="entry name" value="Homeodomain-like_sf"/>
</dbReference>
<dbReference type="SUPFAM" id="SSF46689">
    <property type="entry name" value="Homeodomain-like"/>
    <property type="match status" value="1"/>
</dbReference>
<proteinExistence type="predicted"/>
<dbReference type="PROSITE" id="PS50977">
    <property type="entry name" value="HTH_TETR_2"/>
    <property type="match status" value="1"/>
</dbReference>
<dbReference type="EMBL" id="CP009622">
    <property type="protein sequence ID" value="AIU31704.1"/>
    <property type="molecule type" value="Genomic_DNA"/>
</dbReference>
<protein>
    <submittedName>
        <fullName evidence="4">Transcriptional regulator, TetR family</fullName>
    </submittedName>
</protein>
<gene>
    <name evidence="4" type="primary">whiR</name>
    <name evidence="4" type="ORF">CulFRC11_0099</name>
</gene>
<dbReference type="PANTHER" id="PTHR30055">
    <property type="entry name" value="HTH-TYPE TRANSCRIPTIONAL REGULATOR RUTR"/>
    <property type="match status" value="1"/>
</dbReference>
<dbReference type="InterPro" id="IPR001647">
    <property type="entry name" value="HTH_TetR"/>
</dbReference>
<evidence type="ECO:0000256" key="1">
    <source>
        <dbReference type="ARBA" id="ARBA00023125"/>
    </source>
</evidence>
<dbReference type="Pfam" id="PF00440">
    <property type="entry name" value="TetR_N"/>
    <property type="match status" value="1"/>
</dbReference>
<accession>A0ABN4ECU1</accession>
<evidence type="ECO:0000256" key="2">
    <source>
        <dbReference type="PROSITE-ProRule" id="PRU00335"/>
    </source>
</evidence>
<dbReference type="PANTHER" id="PTHR30055:SF226">
    <property type="entry name" value="HTH-TYPE TRANSCRIPTIONAL REGULATOR PKSA"/>
    <property type="match status" value="1"/>
</dbReference>
<organism evidence="4 5">
    <name type="scientific">Corynebacterium ramonii</name>
    <dbReference type="NCBI Taxonomy" id="3026968"/>
    <lineage>
        <taxon>Bacteria</taxon>
        <taxon>Bacillati</taxon>
        <taxon>Actinomycetota</taxon>
        <taxon>Actinomycetes</taxon>
        <taxon>Mycobacteriales</taxon>
        <taxon>Corynebacteriaceae</taxon>
        <taxon>Corynebacterium</taxon>
    </lineage>
</organism>
<sequence length="200" mass="21532">MGSREENREKTQAAILDAAEALLREGGVEALTAGAVAQRVGLARNSLYRYVESMDELRGRVILRHFPDYVDAINQAIREATTPTEALCAYITTNVQIVAVENHGWLMELAQGVGGEAEANIAHGHRQLIEPLGNLLAPFNLNNPALAAALIQGLLSTGFSALERGHDVQEVTALCVQGALGIVGKPQEARIQPRNPRDHS</sequence>